<feature type="transmembrane region" description="Helical" evidence="1">
    <location>
        <begin position="47"/>
        <end position="72"/>
    </location>
</feature>
<keyword evidence="4" id="KW-1185">Reference proteome</keyword>
<gene>
    <name evidence="3" type="ORF">GALMADRAFT_145359</name>
</gene>
<evidence type="ECO:0000313" key="4">
    <source>
        <dbReference type="Proteomes" id="UP000027222"/>
    </source>
</evidence>
<dbReference type="InterPro" id="IPR045339">
    <property type="entry name" value="DUF6534"/>
</dbReference>
<protein>
    <recommendedName>
        <fullName evidence="2">DUF6534 domain-containing protein</fullName>
    </recommendedName>
</protein>
<sequence>MPTIDLNSTFGAFLIGVVLSAGLFGVTCSQVFYYAQNYTSDGILIKGAVATLLILEGVHSAFSIHAVYYYLILNYFNPPGLLQVTWSAIAALSFGHFATGIAATVNAFELEFLNVISRGSPGIAVATLSLAVATDVFTAASLSFYLHTSRSGIESTDTLVNKLMTYAINNAILISLFNITVLTFLIVEGGNLVYISIFDIVVNLYTNSMMATLNARRSISNSSTASGSGYIVNSFKAANPPTAVSIEGGPEFSTDSIQPRLTLITFTEEVQAV</sequence>
<keyword evidence="1" id="KW-0472">Membrane</keyword>
<evidence type="ECO:0000313" key="3">
    <source>
        <dbReference type="EMBL" id="KDR69627.1"/>
    </source>
</evidence>
<feature type="transmembrane region" description="Helical" evidence="1">
    <location>
        <begin position="84"/>
        <end position="103"/>
    </location>
</feature>
<feature type="transmembrane region" description="Helical" evidence="1">
    <location>
        <begin position="123"/>
        <end position="146"/>
    </location>
</feature>
<dbReference type="OrthoDB" id="2535105at2759"/>
<accession>A0A067SHY2</accession>
<feature type="transmembrane region" description="Helical" evidence="1">
    <location>
        <begin position="12"/>
        <end position="35"/>
    </location>
</feature>
<dbReference type="EMBL" id="KL142401">
    <property type="protein sequence ID" value="KDR69627.1"/>
    <property type="molecule type" value="Genomic_DNA"/>
</dbReference>
<organism evidence="3 4">
    <name type="scientific">Galerina marginata (strain CBS 339.88)</name>
    <dbReference type="NCBI Taxonomy" id="685588"/>
    <lineage>
        <taxon>Eukaryota</taxon>
        <taxon>Fungi</taxon>
        <taxon>Dikarya</taxon>
        <taxon>Basidiomycota</taxon>
        <taxon>Agaricomycotina</taxon>
        <taxon>Agaricomycetes</taxon>
        <taxon>Agaricomycetidae</taxon>
        <taxon>Agaricales</taxon>
        <taxon>Agaricineae</taxon>
        <taxon>Strophariaceae</taxon>
        <taxon>Galerina</taxon>
    </lineage>
</organism>
<dbReference type="AlphaFoldDB" id="A0A067SHY2"/>
<keyword evidence="1" id="KW-0812">Transmembrane</keyword>
<keyword evidence="1" id="KW-1133">Transmembrane helix</keyword>
<reference evidence="4" key="1">
    <citation type="journal article" date="2014" name="Proc. Natl. Acad. Sci. U.S.A.">
        <title>Extensive sampling of basidiomycete genomes demonstrates inadequacy of the white-rot/brown-rot paradigm for wood decay fungi.</title>
        <authorList>
            <person name="Riley R."/>
            <person name="Salamov A.A."/>
            <person name="Brown D.W."/>
            <person name="Nagy L.G."/>
            <person name="Floudas D."/>
            <person name="Held B.W."/>
            <person name="Levasseur A."/>
            <person name="Lombard V."/>
            <person name="Morin E."/>
            <person name="Otillar R."/>
            <person name="Lindquist E.A."/>
            <person name="Sun H."/>
            <person name="LaButti K.M."/>
            <person name="Schmutz J."/>
            <person name="Jabbour D."/>
            <person name="Luo H."/>
            <person name="Baker S.E."/>
            <person name="Pisabarro A.G."/>
            <person name="Walton J.D."/>
            <person name="Blanchette R.A."/>
            <person name="Henrissat B."/>
            <person name="Martin F."/>
            <person name="Cullen D."/>
            <person name="Hibbett D.S."/>
            <person name="Grigoriev I.V."/>
        </authorList>
    </citation>
    <scope>NUCLEOTIDE SEQUENCE [LARGE SCALE GENOMIC DNA]</scope>
    <source>
        <strain evidence="4">CBS 339.88</strain>
    </source>
</reference>
<dbReference type="PANTHER" id="PTHR40465">
    <property type="entry name" value="CHROMOSOME 1, WHOLE GENOME SHOTGUN SEQUENCE"/>
    <property type="match status" value="1"/>
</dbReference>
<dbReference type="PANTHER" id="PTHR40465:SF1">
    <property type="entry name" value="DUF6534 DOMAIN-CONTAINING PROTEIN"/>
    <property type="match status" value="1"/>
</dbReference>
<feature type="domain" description="DUF6534" evidence="2">
    <location>
        <begin position="131"/>
        <end position="218"/>
    </location>
</feature>
<dbReference type="Pfam" id="PF20152">
    <property type="entry name" value="DUF6534"/>
    <property type="match status" value="1"/>
</dbReference>
<name>A0A067SHY2_GALM3</name>
<proteinExistence type="predicted"/>
<evidence type="ECO:0000256" key="1">
    <source>
        <dbReference type="SAM" id="Phobius"/>
    </source>
</evidence>
<dbReference type="Proteomes" id="UP000027222">
    <property type="component" value="Unassembled WGS sequence"/>
</dbReference>
<dbReference type="STRING" id="685588.A0A067SHY2"/>
<feature type="transmembrane region" description="Helical" evidence="1">
    <location>
        <begin position="193"/>
        <end position="213"/>
    </location>
</feature>
<evidence type="ECO:0000259" key="2">
    <source>
        <dbReference type="Pfam" id="PF20152"/>
    </source>
</evidence>
<feature type="transmembrane region" description="Helical" evidence="1">
    <location>
        <begin position="167"/>
        <end position="187"/>
    </location>
</feature>
<dbReference type="HOGENOM" id="CLU_046025_5_4_1"/>